<keyword evidence="3" id="KW-1185">Reference proteome</keyword>
<dbReference type="Proteomes" id="UP000596661">
    <property type="component" value="Chromosome 2"/>
</dbReference>
<dbReference type="EMBL" id="UZAU01000132">
    <property type="status" value="NOT_ANNOTATED_CDS"/>
    <property type="molecule type" value="Genomic_DNA"/>
</dbReference>
<dbReference type="AlphaFoldDB" id="A0A803P2L7"/>
<proteinExistence type="predicted"/>
<evidence type="ECO:0000313" key="2">
    <source>
        <dbReference type="EnsemblPlants" id="cds.evm.model.02.788"/>
    </source>
</evidence>
<dbReference type="EnsemblPlants" id="evm.model.02.788">
    <property type="protein sequence ID" value="cds.evm.model.02.788"/>
    <property type="gene ID" value="evm.TU.02.788"/>
</dbReference>
<reference evidence="2" key="1">
    <citation type="submission" date="2018-11" db="EMBL/GenBank/DDBJ databases">
        <authorList>
            <person name="Grassa J C."/>
        </authorList>
    </citation>
    <scope>NUCLEOTIDE SEQUENCE [LARGE SCALE GENOMIC DNA]</scope>
</reference>
<evidence type="ECO:0000256" key="1">
    <source>
        <dbReference type="SAM" id="MobiDB-lite"/>
    </source>
</evidence>
<protein>
    <submittedName>
        <fullName evidence="2">Uncharacterized protein</fullName>
    </submittedName>
</protein>
<evidence type="ECO:0000313" key="3">
    <source>
        <dbReference type="Proteomes" id="UP000596661"/>
    </source>
</evidence>
<name>A0A803P2L7_CANSA</name>
<organism evidence="2 3">
    <name type="scientific">Cannabis sativa</name>
    <name type="common">Hemp</name>
    <name type="synonym">Marijuana</name>
    <dbReference type="NCBI Taxonomy" id="3483"/>
    <lineage>
        <taxon>Eukaryota</taxon>
        <taxon>Viridiplantae</taxon>
        <taxon>Streptophyta</taxon>
        <taxon>Embryophyta</taxon>
        <taxon>Tracheophyta</taxon>
        <taxon>Spermatophyta</taxon>
        <taxon>Magnoliopsida</taxon>
        <taxon>eudicotyledons</taxon>
        <taxon>Gunneridae</taxon>
        <taxon>Pentapetalae</taxon>
        <taxon>rosids</taxon>
        <taxon>fabids</taxon>
        <taxon>Rosales</taxon>
        <taxon>Cannabaceae</taxon>
        <taxon>Cannabis</taxon>
    </lineage>
</organism>
<dbReference type="Gramene" id="evm.model.02.788">
    <property type="protein sequence ID" value="cds.evm.model.02.788"/>
    <property type="gene ID" value="evm.TU.02.788"/>
</dbReference>
<sequence length="79" mass="8950">MDMKATEGFKGYKLLCLKPGDKICLTRRDVVFKEEEMTMKTKVSPEIVQTTLLEGRQIEVDQSHDNSSQLEDTAKNKSG</sequence>
<reference evidence="2" key="2">
    <citation type="submission" date="2021-03" db="UniProtKB">
        <authorList>
            <consortium name="EnsemblPlants"/>
        </authorList>
    </citation>
    <scope>IDENTIFICATION</scope>
</reference>
<feature type="region of interest" description="Disordered" evidence="1">
    <location>
        <begin position="58"/>
        <end position="79"/>
    </location>
</feature>
<accession>A0A803P2L7</accession>